<dbReference type="EMBL" id="VSSQ01002420">
    <property type="protein sequence ID" value="MPM15293.1"/>
    <property type="molecule type" value="Genomic_DNA"/>
</dbReference>
<organism evidence="3">
    <name type="scientific">bioreactor metagenome</name>
    <dbReference type="NCBI Taxonomy" id="1076179"/>
    <lineage>
        <taxon>unclassified sequences</taxon>
        <taxon>metagenomes</taxon>
        <taxon>ecological metagenomes</taxon>
    </lineage>
</organism>
<accession>A0A644XM21</accession>
<evidence type="ECO:0000313" key="3">
    <source>
        <dbReference type="EMBL" id="MPM15293.1"/>
    </source>
</evidence>
<protein>
    <recommendedName>
        <fullName evidence="2">MobA/VirD2-like nuclease domain-containing protein</fullName>
    </recommendedName>
</protein>
<dbReference type="AlphaFoldDB" id="A0A644XM21"/>
<comment type="caution">
    <text evidence="3">The sequence shown here is derived from an EMBL/GenBank/DDBJ whole genome shotgun (WGS) entry which is preliminary data.</text>
</comment>
<gene>
    <name evidence="3" type="ORF">SDC9_61661</name>
</gene>
<dbReference type="Pfam" id="PF03432">
    <property type="entry name" value="Relaxase"/>
    <property type="match status" value="1"/>
</dbReference>
<sequence>MATTRLMPLHSGKGRSVAAALGRTTDYVKNPEKTDGGEWVSAYECNLGIADQEFLFSKRRYAALTGRETKERDVIAYHLRQSFRPGEIDPAKANKIGYDLAMSLTKGRHAFIVCTHVDKSHIHSHIIFNSTSLDCTRKFRNFWGSSFAIRRISDTLCLENGLSVIENPKPSRGCYSTWLGDKKPLTVRSKLEQFIDAALASGCKDFDGFLAAMRTAGVEVKCGKHLVFKIPDGKRFIRFDSLRADYTEDTIYESISGKRNMTFKQKSQPAVVPTKPNLLIDIQAKLQRANSPGFERWAKVYNLKEMAKTLIYLQENSLDDYGALTEAADASTKKYHEISNKTKANNEPRTKAGKGEDDGTAYGKK</sequence>
<reference evidence="3" key="1">
    <citation type="submission" date="2019-08" db="EMBL/GenBank/DDBJ databases">
        <authorList>
            <person name="Kucharzyk K."/>
            <person name="Murdoch R.W."/>
            <person name="Higgins S."/>
            <person name="Loffler F."/>
        </authorList>
    </citation>
    <scope>NUCLEOTIDE SEQUENCE</scope>
</reference>
<evidence type="ECO:0000259" key="2">
    <source>
        <dbReference type="Pfam" id="PF03432"/>
    </source>
</evidence>
<feature type="domain" description="MobA/VirD2-like nuclease" evidence="2">
    <location>
        <begin position="27"/>
        <end position="162"/>
    </location>
</feature>
<dbReference type="InterPro" id="IPR005094">
    <property type="entry name" value="Endonuclease_MobA/VirD2"/>
</dbReference>
<name>A0A644XM21_9ZZZZ</name>
<evidence type="ECO:0000256" key="1">
    <source>
        <dbReference type="SAM" id="MobiDB-lite"/>
    </source>
</evidence>
<proteinExistence type="predicted"/>
<feature type="region of interest" description="Disordered" evidence="1">
    <location>
        <begin position="331"/>
        <end position="365"/>
    </location>
</feature>
<feature type="compositionally biased region" description="Basic and acidic residues" evidence="1">
    <location>
        <begin position="331"/>
        <end position="357"/>
    </location>
</feature>